<accession>A0AAE1QJD9</accession>
<protein>
    <submittedName>
        <fullName evidence="2">Uncharacterized protein</fullName>
    </submittedName>
</protein>
<evidence type="ECO:0000313" key="2">
    <source>
        <dbReference type="EMBL" id="KAK4327491.1"/>
    </source>
</evidence>
<proteinExistence type="predicted"/>
<dbReference type="AlphaFoldDB" id="A0AAE1QJD9"/>
<reference evidence="2" key="1">
    <citation type="submission" date="2023-11" db="EMBL/GenBank/DDBJ databases">
        <title>Genome assemblies of two species of porcelain crab, Petrolisthes cinctipes and Petrolisthes manimaculis (Anomura: Porcellanidae).</title>
        <authorList>
            <person name="Angst P."/>
        </authorList>
    </citation>
    <scope>NUCLEOTIDE SEQUENCE</scope>
    <source>
        <strain evidence="2">PB745_02</strain>
        <tissue evidence="2">Gill</tissue>
    </source>
</reference>
<comment type="caution">
    <text evidence="2">The sequence shown here is derived from an EMBL/GenBank/DDBJ whole genome shotgun (WGS) entry which is preliminary data.</text>
</comment>
<feature type="region of interest" description="Disordered" evidence="1">
    <location>
        <begin position="61"/>
        <end position="106"/>
    </location>
</feature>
<dbReference type="EMBL" id="JAWZYT010000148">
    <property type="protein sequence ID" value="KAK4327491.1"/>
    <property type="molecule type" value="Genomic_DNA"/>
</dbReference>
<feature type="compositionally biased region" description="Basic and acidic residues" evidence="1">
    <location>
        <begin position="88"/>
        <end position="106"/>
    </location>
</feature>
<evidence type="ECO:0000256" key="1">
    <source>
        <dbReference type="SAM" id="MobiDB-lite"/>
    </source>
</evidence>
<evidence type="ECO:0000313" key="3">
    <source>
        <dbReference type="Proteomes" id="UP001292094"/>
    </source>
</evidence>
<name>A0AAE1QJD9_9EUCA</name>
<feature type="region of interest" description="Disordered" evidence="1">
    <location>
        <begin position="29"/>
        <end position="49"/>
    </location>
</feature>
<organism evidence="2 3">
    <name type="scientific">Petrolisthes manimaculis</name>
    <dbReference type="NCBI Taxonomy" id="1843537"/>
    <lineage>
        <taxon>Eukaryota</taxon>
        <taxon>Metazoa</taxon>
        <taxon>Ecdysozoa</taxon>
        <taxon>Arthropoda</taxon>
        <taxon>Crustacea</taxon>
        <taxon>Multicrustacea</taxon>
        <taxon>Malacostraca</taxon>
        <taxon>Eumalacostraca</taxon>
        <taxon>Eucarida</taxon>
        <taxon>Decapoda</taxon>
        <taxon>Pleocyemata</taxon>
        <taxon>Anomura</taxon>
        <taxon>Galatheoidea</taxon>
        <taxon>Porcellanidae</taxon>
        <taxon>Petrolisthes</taxon>
    </lineage>
</organism>
<gene>
    <name evidence="2" type="ORF">Pmani_002047</name>
</gene>
<dbReference type="Proteomes" id="UP001292094">
    <property type="component" value="Unassembled WGS sequence"/>
</dbReference>
<sequence length="106" mass="11639">MSPKVKFLSHCAVKLTTPLPVHLTLATVPPSLPPTTPPRLSQSAPRSPLSLPVAREWAGVAGGAQERSWDVEQRNQTNTNTGAVKKKPGYEKQQRLRKQTDRFTAT</sequence>
<keyword evidence="3" id="KW-1185">Reference proteome</keyword>